<name>A0A2R6NPX5_9APHY</name>
<dbReference type="GO" id="GO:0005524">
    <property type="term" value="F:ATP binding"/>
    <property type="evidence" value="ECO:0007669"/>
    <property type="project" value="InterPro"/>
</dbReference>
<evidence type="ECO:0000313" key="4">
    <source>
        <dbReference type="Proteomes" id="UP000186601"/>
    </source>
</evidence>
<dbReference type="OrthoDB" id="5569250at2759"/>
<feature type="region of interest" description="Disordered" evidence="1">
    <location>
        <begin position="760"/>
        <end position="785"/>
    </location>
</feature>
<dbReference type="InterPro" id="IPR000719">
    <property type="entry name" value="Prot_kinase_dom"/>
</dbReference>
<gene>
    <name evidence="3" type="ORF">PHLCEN_2v9753</name>
</gene>
<accession>A0A2R6NPX5</accession>
<protein>
    <recommendedName>
        <fullName evidence="2">Protein kinase domain-containing protein</fullName>
    </recommendedName>
</protein>
<dbReference type="AlphaFoldDB" id="A0A2R6NPX5"/>
<dbReference type="InterPro" id="IPR011009">
    <property type="entry name" value="Kinase-like_dom_sf"/>
</dbReference>
<dbReference type="InterPro" id="IPR040976">
    <property type="entry name" value="Pkinase_fungal"/>
</dbReference>
<evidence type="ECO:0000313" key="3">
    <source>
        <dbReference type="EMBL" id="PSR74576.1"/>
    </source>
</evidence>
<evidence type="ECO:0000256" key="1">
    <source>
        <dbReference type="SAM" id="MobiDB-lite"/>
    </source>
</evidence>
<sequence>MKPEDFVDDTKETVDPYILEDVDWATRAPYEVWVEAVLGVPQERLQEWVQHIAENEWYKDETIQMSMNKFIVATEETDRYQPFVDIANRILELGKVQLSGAGAYPLDDITIVRNDPTYLNRIPEHSGLGAKRKPDLLAVRGRKVQLLEELDDKAFDWSDVLLFIEIKCWNQNLFPNLQAWRSRRGLPQLDRRTLLPVDPPEEVTVVSTEVPLSVPSRTKRTNSSIMLPATTGLHCSFISDYSESGAVDSDDSQAGNPKKLRFHDESVKAVAKFRAGGYALETVACSYGTRLFTTGLVMQDDKTSLWYYDACGVIRTKESLSLFDNFEQIAAILVAFACCEPSQWGSLPPNIVKPPRSSPYPESFPPNNLKGYTLEMTLSEGGNKVHVTLQDPIFTRYSLTGRRTFLYAIKTNSRKLKKPMVAKFSYQVTTRKREQDFIEVAREAGVGHLPEIHMWGDFWKMSEGVRAIFFDRCGPDCDYEDRVFRGIVYSQYFPLRDLFSKSCELIPTMVYQMLDCLHDLRYKAKILHRDISANNVMWEMHGEEVVFKLIDFDFATFVDGDGRPIAITARSKHRTGTLAFMAYELVCEMADRNDPPGKPAIHMLCHEFESLYYLSVYCMIAMPEVEDTVRRKLYRQTVWLWENGLMEQITACKARLWDSLYIERLPMPSQCEPLRTWLLLFSDIIQEARTQLRSHRKKTSEPFDQETMGGVLTRDVIKNTLMGEVGFEFVYLSKNKSSVSPEASGSLNLAMAEEETTLTTKAKKAAPARKAPVKHDAAKGKKAATAKVVTPKKIGAAKASKTKDVTSKAKLAVTSETETMLLTRRGPITRSMTKRF</sequence>
<organism evidence="3 4">
    <name type="scientific">Hermanssonia centrifuga</name>
    <dbReference type="NCBI Taxonomy" id="98765"/>
    <lineage>
        <taxon>Eukaryota</taxon>
        <taxon>Fungi</taxon>
        <taxon>Dikarya</taxon>
        <taxon>Basidiomycota</taxon>
        <taxon>Agaricomycotina</taxon>
        <taxon>Agaricomycetes</taxon>
        <taxon>Polyporales</taxon>
        <taxon>Meruliaceae</taxon>
        <taxon>Hermanssonia</taxon>
    </lineage>
</organism>
<dbReference type="Proteomes" id="UP000186601">
    <property type="component" value="Unassembled WGS sequence"/>
</dbReference>
<comment type="caution">
    <text evidence="3">The sequence shown here is derived from an EMBL/GenBank/DDBJ whole genome shotgun (WGS) entry which is preliminary data.</text>
</comment>
<evidence type="ECO:0000259" key="2">
    <source>
        <dbReference type="PROSITE" id="PS50011"/>
    </source>
</evidence>
<dbReference type="GO" id="GO:0004672">
    <property type="term" value="F:protein kinase activity"/>
    <property type="evidence" value="ECO:0007669"/>
    <property type="project" value="InterPro"/>
</dbReference>
<dbReference type="SUPFAM" id="SSF56112">
    <property type="entry name" value="Protein kinase-like (PK-like)"/>
    <property type="match status" value="1"/>
</dbReference>
<dbReference type="PANTHER" id="PTHR38248">
    <property type="entry name" value="FUNK1 6"/>
    <property type="match status" value="1"/>
</dbReference>
<dbReference type="PANTHER" id="PTHR38248:SF2">
    <property type="entry name" value="FUNK1 11"/>
    <property type="match status" value="1"/>
</dbReference>
<keyword evidence="4" id="KW-1185">Reference proteome</keyword>
<proteinExistence type="predicted"/>
<dbReference type="Gene3D" id="1.10.510.10">
    <property type="entry name" value="Transferase(Phosphotransferase) domain 1"/>
    <property type="match status" value="1"/>
</dbReference>
<reference evidence="3 4" key="1">
    <citation type="submission" date="2018-02" db="EMBL/GenBank/DDBJ databases">
        <title>Genome sequence of the basidiomycete white-rot fungus Phlebia centrifuga.</title>
        <authorList>
            <person name="Granchi Z."/>
            <person name="Peng M."/>
            <person name="de Vries R.P."/>
            <person name="Hilden K."/>
            <person name="Makela M.R."/>
            <person name="Grigoriev I."/>
            <person name="Riley R."/>
        </authorList>
    </citation>
    <scope>NUCLEOTIDE SEQUENCE [LARGE SCALE GENOMIC DNA]</scope>
    <source>
        <strain evidence="3 4">FBCC195</strain>
    </source>
</reference>
<feature type="domain" description="Protein kinase" evidence="2">
    <location>
        <begin position="372"/>
        <end position="717"/>
    </location>
</feature>
<dbReference type="Pfam" id="PF17667">
    <property type="entry name" value="Pkinase_fungal"/>
    <property type="match status" value="2"/>
</dbReference>
<dbReference type="PROSITE" id="PS50011">
    <property type="entry name" value="PROTEIN_KINASE_DOM"/>
    <property type="match status" value="1"/>
</dbReference>
<dbReference type="EMBL" id="MLYV02000976">
    <property type="protein sequence ID" value="PSR74576.1"/>
    <property type="molecule type" value="Genomic_DNA"/>
</dbReference>